<dbReference type="PANTHER" id="PTHR30572:SF4">
    <property type="entry name" value="ABC TRANSPORTER PERMEASE YTRF"/>
    <property type="match status" value="1"/>
</dbReference>
<dbReference type="PANTHER" id="PTHR30572">
    <property type="entry name" value="MEMBRANE COMPONENT OF TRANSPORTER-RELATED"/>
    <property type="match status" value="1"/>
</dbReference>
<evidence type="ECO:0000259" key="9">
    <source>
        <dbReference type="Pfam" id="PF12704"/>
    </source>
</evidence>
<keyword evidence="2" id="KW-1003">Cell membrane</keyword>
<keyword evidence="11" id="KW-1185">Reference proteome</keyword>
<dbReference type="Pfam" id="PF02687">
    <property type="entry name" value="FtsX"/>
    <property type="match status" value="1"/>
</dbReference>
<keyword evidence="5 7" id="KW-0472">Membrane</keyword>
<evidence type="ECO:0000256" key="4">
    <source>
        <dbReference type="ARBA" id="ARBA00022989"/>
    </source>
</evidence>
<dbReference type="InterPro" id="IPR003838">
    <property type="entry name" value="ABC3_permease_C"/>
</dbReference>
<feature type="domain" description="MacB-like periplasmic core" evidence="9">
    <location>
        <begin position="29"/>
        <end position="252"/>
    </location>
</feature>
<feature type="transmembrane region" description="Helical" evidence="7">
    <location>
        <begin position="289"/>
        <end position="314"/>
    </location>
</feature>
<gene>
    <name evidence="10" type="ORF">BFAG_00041</name>
</gene>
<evidence type="ECO:0000313" key="10">
    <source>
        <dbReference type="EMBL" id="EFR51347.1"/>
    </source>
</evidence>
<evidence type="ECO:0000256" key="6">
    <source>
        <dbReference type="ARBA" id="ARBA00038076"/>
    </source>
</evidence>
<dbReference type="EMBL" id="EQ973213">
    <property type="protein sequence ID" value="EFR51347.1"/>
    <property type="molecule type" value="Genomic_DNA"/>
</dbReference>
<name>A0ABN0BF38_BACFG</name>
<dbReference type="Pfam" id="PF12704">
    <property type="entry name" value="MacB_PCD"/>
    <property type="match status" value="1"/>
</dbReference>
<proteinExistence type="inferred from homology"/>
<evidence type="ECO:0000256" key="2">
    <source>
        <dbReference type="ARBA" id="ARBA00022475"/>
    </source>
</evidence>
<evidence type="ECO:0000256" key="7">
    <source>
        <dbReference type="SAM" id="Phobius"/>
    </source>
</evidence>
<feature type="domain" description="ABC3 transporter permease C-terminal" evidence="8">
    <location>
        <begin position="293"/>
        <end position="413"/>
    </location>
</feature>
<comment type="subcellular location">
    <subcellularLocation>
        <location evidence="1">Cell membrane</location>
        <topology evidence="1">Multi-pass membrane protein</topology>
    </subcellularLocation>
</comment>
<evidence type="ECO:0000256" key="3">
    <source>
        <dbReference type="ARBA" id="ARBA00022692"/>
    </source>
</evidence>
<sequence>MGYYETLYSAIMEVLYEIYLSIRQNKIRTFLSGFGISWGILILVVLLGTGKGFQNSVMDIFSIFAQKSMYVYGGTTSMKYKNIREGEQLHFDLHFLNRVKKQFPGIKAISPEITGSYSQVMNKAKSGLFKIIGINENYMGIKILKINEDGRYFNKGDDENTRNVAIIGENVSTTLFNNQKALGKSINIAGIDFKVIGVLKNDDIFSASEINSVYVPFSSYINCIDNKTPLRAFCLYLNKEVDSKRFENELRAFIANKYQFAYSDKQALQIINFETQTSAFEGLFDGLKMFIWIVGICFLISGIVGVSNIMFVVIKERSSEIGIRKAVGATPKSILVLMLTESVIITVISGIIGLISGAGILEIINWLLESARHATMIKHVEIDINVAVLALVVLILSGVIAGAFPAMKASVIQPIDAIRNENIG</sequence>
<dbReference type="InterPro" id="IPR025857">
    <property type="entry name" value="MacB_PCD"/>
</dbReference>
<reference evidence="10 11" key="1">
    <citation type="submission" date="2008-12" db="EMBL/GenBank/DDBJ databases">
        <title>Annotation of Bacteroides fragilis strain 3_1_12.</title>
        <authorList>
            <consortium name="The Broad Institute Genome Sequencing Platform"/>
            <person name="Ward D."/>
            <person name="Young S.K."/>
            <person name="Kodira C.D."/>
            <person name="Zeng Q."/>
            <person name="Koehrsen M."/>
            <person name="Alvarado L."/>
            <person name="Berlin A."/>
            <person name="Borenstein D."/>
            <person name="Chen Z."/>
            <person name="Engels R."/>
            <person name="Freedman E."/>
            <person name="Gellesch M."/>
            <person name="Goldberg J."/>
            <person name="Griggs A."/>
            <person name="Gujja S."/>
            <person name="Heiman D."/>
            <person name="Hepburn T."/>
            <person name="Howarth C."/>
            <person name="Jen D."/>
            <person name="Larson L."/>
            <person name="Lewis B."/>
            <person name="Mehta T."/>
            <person name="Park D."/>
            <person name="Pearson M."/>
            <person name="Roberts A."/>
            <person name="Saif S."/>
            <person name="Shea T."/>
            <person name="Shenoy N."/>
            <person name="Sisk P."/>
            <person name="Stolte C."/>
            <person name="Sykes S."/>
            <person name="Walk T."/>
            <person name="White J."/>
            <person name="Yandava C."/>
            <person name="Allen-Vercoe E."/>
            <person name="Strauss J."/>
            <person name="Ambrose C."/>
            <person name="Lander E."/>
            <person name="Nusbaum C."/>
            <person name="Galagan J."/>
            <person name="Birren B."/>
        </authorList>
    </citation>
    <scope>NUCLEOTIDE SEQUENCE [LARGE SCALE GENOMIC DNA]</scope>
    <source>
        <strain evidence="10 11">3_1_12</strain>
    </source>
</reference>
<accession>A0ABN0BF38</accession>
<feature type="transmembrane region" description="Helical" evidence="7">
    <location>
        <begin position="335"/>
        <end position="364"/>
    </location>
</feature>
<protein>
    <submittedName>
        <fullName evidence="10">Efflux ABC transporter, permease protein</fullName>
    </submittedName>
</protein>
<comment type="similarity">
    <text evidence="6">Belongs to the ABC-4 integral membrane protein family.</text>
</comment>
<organism evidence="10 11">
    <name type="scientific">Bacteroides fragilis 3_1_12</name>
    <dbReference type="NCBI Taxonomy" id="457424"/>
    <lineage>
        <taxon>Bacteria</taxon>
        <taxon>Pseudomonadati</taxon>
        <taxon>Bacteroidota</taxon>
        <taxon>Bacteroidia</taxon>
        <taxon>Bacteroidales</taxon>
        <taxon>Bacteroidaceae</taxon>
        <taxon>Bacteroides</taxon>
    </lineage>
</organism>
<dbReference type="InterPro" id="IPR050250">
    <property type="entry name" value="Macrolide_Exporter_MacB"/>
</dbReference>
<evidence type="ECO:0000256" key="1">
    <source>
        <dbReference type="ARBA" id="ARBA00004651"/>
    </source>
</evidence>
<evidence type="ECO:0000259" key="8">
    <source>
        <dbReference type="Pfam" id="PF02687"/>
    </source>
</evidence>
<keyword evidence="3 7" id="KW-0812">Transmembrane</keyword>
<dbReference type="Proteomes" id="UP000005101">
    <property type="component" value="Unassembled WGS sequence"/>
</dbReference>
<feature type="transmembrane region" description="Helical" evidence="7">
    <location>
        <begin position="29"/>
        <end position="48"/>
    </location>
</feature>
<feature type="transmembrane region" description="Helical" evidence="7">
    <location>
        <begin position="384"/>
        <end position="404"/>
    </location>
</feature>
<evidence type="ECO:0000313" key="11">
    <source>
        <dbReference type="Proteomes" id="UP000005101"/>
    </source>
</evidence>
<keyword evidence="4 7" id="KW-1133">Transmembrane helix</keyword>
<evidence type="ECO:0000256" key="5">
    <source>
        <dbReference type="ARBA" id="ARBA00023136"/>
    </source>
</evidence>